<dbReference type="InterPro" id="IPR036188">
    <property type="entry name" value="FAD/NAD-bd_sf"/>
</dbReference>
<dbReference type="SUPFAM" id="SSF51905">
    <property type="entry name" value="FAD/NAD(P)-binding domain"/>
    <property type="match status" value="1"/>
</dbReference>
<dbReference type="EMBL" id="CP139957">
    <property type="protein sequence ID" value="WPX08878.1"/>
    <property type="molecule type" value="Genomic_DNA"/>
</dbReference>
<dbReference type="Gene3D" id="3.50.50.60">
    <property type="entry name" value="FAD/NAD(P)-binding domain"/>
    <property type="match status" value="1"/>
</dbReference>
<dbReference type="RefSeq" id="WP_108721005.1">
    <property type="nucleotide sequence ID" value="NZ_CP139957.1"/>
</dbReference>
<evidence type="ECO:0000313" key="1">
    <source>
        <dbReference type="EMBL" id="WPX08878.1"/>
    </source>
</evidence>
<evidence type="ECO:0008006" key="3">
    <source>
        <dbReference type="Google" id="ProtNLM"/>
    </source>
</evidence>
<name>A0ABZ0U2P6_9FIRM</name>
<sequence length="101" mass="11896">MRLIHNGKEYKEKCRLLVGADGAFSKVRRHAFERLPFPEIYIAIQEWFETDCSLNYYGAIFDSEITDFYSWTIPKDNFLILGSALRPSKDAKLKFELLRKN</sequence>
<dbReference type="Proteomes" id="UP001322744">
    <property type="component" value="Chromosome"/>
</dbReference>
<proteinExistence type="predicted"/>
<reference evidence="1 2" key="1">
    <citation type="submission" date="2023-12" db="EMBL/GenBank/DDBJ databases">
        <authorList>
            <person name="Manesh M.J.H."/>
            <person name="Bing R.G."/>
            <person name="Willard D.J."/>
            <person name="Kelly R.M."/>
        </authorList>
    </citation>
    <scope>NUCLEOTIDE SEQUENCE [LARGE SCALE GENOMIC DNA]</scope>
    <source>
        <strain evidence="1 2">DSM 8977</strain>
    </source>
</reference>
<gene>
    <name evidence="1" type="ORF">SOJ16_000035</name>
</gene>
<accession>A0ABZ0U2P6</accession>
<organism evidence="1 2">
    <name type="scientific">Anaerocellum danielii</name>
    <dbReference type="NCBI Taxonomy" id="1387557"/>
    <lineage>
        <taxon>Bacteria</taxon>
        <taxon>Bacillati</taxon>
        <taxon>Bacillota</taxon>
        <taxon>Bacillota incertae sedis</taxon>
        <taxon>Caldicellulosiruptorales</taxon>
        <taxon>Caldicellulosiruptoraceae</taxon>
        <taxon>Anaerocellum</taxon>
    </lineage>
</organism>
<protein>
    <recommendedName>
        <fullName evidence="3">FAD-binding domain-containing protein</fullName>
    </recommendedName>
</protein>
<evidence type="ECO:0000313" key="2">
    <source>
        <dbReference type="Proteomes" id="UP001322744"/>
    </source>
</evidence>
<keyword evidence="2" id="KW-1185">Reference proteome</keyword>